<name>A0ABW0UDG5_9STRE</name>
<keyword evidence="1" id="KW-0805">Transcription regulation</keyword>
<reference evidence="6" key="1">
    <citation type="journal article" date="2019" name="Int. J. Syst. Evol. Microbiol.">
        <title>The Global Catalogue of Microorganisms (GCM) 10K type strain sequencing project: providing services to taxonomists for standard genome sequencing and annotation.</title>
        <authorList>
            <consortium name="The Broad Institute Genomics Platform"/>
            <consortium name="The Broad Institute Genome Sequencing Center for Infectious Disease"/>
            <person name="Wu L."/>
            <person name="Ma J."/>
        </authorList>
    </citation>
    <scope>NUCLEOTIDE SEQUENCE [LARGE SCALE GENOMIC DNA]</scope>
    <source>
        <strain evidence="6">DT43</strain>
    </source>
</reference>
<organism evidence="5 6">
    <name type="scientific">Streptococcus caledonicus</name>
    <dbReference type="NCBI Taxonomy" id="2614158"/>
    <lineage>
        <taxon>Bacteria</taxon>
        <taxon>Bacillati</taxon>
        <taxon>Bacillota</taxon>
        <taxon>Bacilli</taxon>
        <taxon>Lactobacillales</taxon>
        <taxon>Streptococcaceae</taxon>
        <taxon>Streptococcus</taxon>
    </lineage>
</organism>
<dbReference type="PROSITE" id="PS00041">
    <property type="entry name" value="HTH_ARAC_FAMILY_1"/>
    <property type="match status" value="1"/>
</dbReference>
<dbReference type="PANTHER" id="PTHR43280">
    <property type="entry name" value="ARAC-FAMILY TRANSCRIPTIONAL REGULATOR"/>
    <property type="match status" value="1"/>
</dbReference>
<evidence type="ECO:0000256" key="2">
    <source>
        <dbReference type="ARBA" id="ARBA00023125"/>
    </source>
</evidence>
<proteinExistence type="predicted"/>
<evidence type="ECO:0000313" key="5">
    <source>
        <dbReference type="EMBL" id="MFC5630340.1"/>
    </source>
</evidence>
<dbReference type="Proteomes" id="UP001596110">
    <property type="component" value="Unassembled WGS sequence"/>
</dbReference>
<dbReference type="SUPFAM" id="SSF46689">
    <property type="entry name" value="Homeodomain-like"/>
    <property type="match status" value="2"/>
</dbReference>
<feature type="domain" description="HTH araC/xylS-type" evidence="4">
    <location>
        <begin position="274"/>
        <end position="372"/>
    </location>
</feature>
<dbReference type="Gene3D" id="1.10.10.60">
    <property type="entry name" value="Homeodomain-like"/>
    <property type="match status" value="2"/>
</dbReference>
<dbReference type="Pfam" id="PF12833">
    <property type="entry name" value="HTH_18"/>
    <property type="match status" value="1"/>
</dbReference>
<evidence type="ECO:0000256" key="1">
    <source>
        <dbReference type="ARBA" id="ARBA00023015"/>
    </source>
</evidence>
<dbReference type="InterPro" id="IPR018062">
    <property type="entry name" value="HTH_AraC-typ_CS"/>
</dbReference>
<accession>A0ABW0UDG5</accession>
<evidence type="ECO:0000313" key="6">
    <source>
        <dbReference type="Proteomes" id="UP001596110"/>
    </source>
</evidence>
<dbReference type="SMART" id="SM00342">
    <property type="entry name" value="HTH_ARAC"/>
    <property type="match status" value="1"/>
</dbReference>
<sequence>MIKSYCDNFDIIAHYQNCQEILEYPLLTLGNHSCPKIITYNNNIVFSLIKYKQDIYIIGPLKALNSTALKHQFQSQPLDLSQLVNTLPTNTLMVIVEYSLLLHNCLHNYELNQEEIWISNFRMTFEQIKGKSTALLFNNREHAQHHNSYQQELREQNSIAQGDLVKLKQSWEEVYTGEIGILADNELRNFKNLAIVVITLASRSAMKGGVPPEIAYSMSDQFISAVETLTSLEEIIAHIRQSEIEFTLLVKQYTKQNSLLISPSDSAFFHPFVTKAQTYITEHLHQPITSEEVAQAIPCSSSYLTQLFQKELNTSIQNYIYQEKMTYAEQLLIYTDLSLSEITTSLGYSSQSYFGKVFKKFSNYSPLYYRMHFGKF</sequence>
<protein>
    <submittedName>
        <fullName evidence="5">Helix-turn-helix transcriptional regulator</fullName>
    </submittedName>
</protein>
<dbReference type="InterPro" id="IPR009057">
    <property type="entry name" value="Homeodomain-like_sf"/>
</dbReference>
<dbReference type="PANTHER" id="PTHR43280:SF2">
    <property type="entry name" value="HTH-TYPE TRANSCRIPTIONAL REGULATOR EXSA"/>
    <property type="match status" value="1"/>
</dbReference>
<dbReference type="PROSITE" id="PS01124">
    <property type="entry name" value="HTH_ARAC_FAMILY_2"/>
    <property type="match status" value="1"/>
</dbReference>
<dbReference type="InterPro" id="IPR018060">
    <property type="entry name" value="HTH_AraC"/>
</dbReference>
<dbReference type="RefSeq" id="WP_156806609.1">
    <property type="nucleotide sequence ID" value="NZ_JBHSOJ010000014.1"/>
</dbReference>
<keyword evidence="3" id="KW-0804">Transcription</keyword>
<comment type="caution">
    <text evidence="5">The sequence shown here is derived from an EMBL/GenBank/DDBJ whole genome shotgun (WGS) entry which is preliminary data.</text>
</comment>
<keyword evidence="2" id="KW-0238">DNA-binding</keyword>
<dbReference type="EMBL" id="JBHSOJ010000014">
    <property type="protein sequence ID" value="MFC5630340.1"/>
    <property type="molecule type" value="Genomic_DNA"/>
</dbReference>
<evidence type="ECO:0000256" key="3">
    <source>
        <dbReference type="ARBA" id="ARBA00023163"/>
    </source>
</evidence>
<evidence type="ECO:0000259" key="4">
    <source>
        <dbReference type="PROSITE" id="PS01124"/>
    </source>
</evidence>
<gene>
    <name evidence="5" type="ORF">ACFPQ3_01720</name>
</gene>
<keyword evidence="6" id="KW-1185">Reference proteome</keyword>